<dbReference type="Proteomes" id="UP000285301">
    <property type="component" value="Unassembled WGS sequence"/>
</dbReference>
<evidence type="ECO:0000313" key="3">
    <source>
        <dbReference type="Proteomes" id="UP000285301"/>
    </source>
</evidence>
<accession>A0A443QA75</accession>
<protein>
    <submittedName>
        <fullName evidence="2">Uncharacterized protein</fullName>
    </submittedName>
</protein>
<proteinExistence type="predicted"/>
<dbReference type="EMBL" id="NCKU01013001">
    <property type="protein sequence ID" value="RWR99936.1"/>
    <property type="molecule type" value="Genomic_DNA"/>
</dbReference>
<gene>
    <name evidence="2" type="ORF">B4U79_18729</name>
</gene>
<dbReference type="SUPFAM" id="SSF81296">
    <property type="entry name" value="E set domains"/>
    <property type="match status" value="1"/>
</dbReference>
<feature type="signal peptide" evidence="1">
    <location>
        <begin position="1"/>
        <end position="19"/>
    </location>
</feature>
<keyword evidence="1" id="KW-0732">Signal</keyword>
<dbReference type="GO" id="GO:0003810">
    <property type="term" value="F:protein-glutamine gamma-glutamyltransferase activity"/>
    <property type="evidence" value="ECO:0007669"/>
    <property type="project" value="TreeGrafter"/>
</dbReference>
<dbReference type="PANTHER" id="PTHR11590">
    <property type="entry name" value="PROTEIN-GLUTAMINE GAMMA-GLUTAMYLTRANSFERASE"/>
    <property type="match status" value="1"/>
</dbReference>
<dbReference type="Gene3D" id="2.60.40.10">
    <property type="entry name" value="Immunoglobulins"/>
    <property type="match status" value="1"/>
</dbReference>
<dbReference type="AlphaFoldDB" id="A0A443QA75"/>
<dbReference type="InterPro" id="IPR050779">
    <property type="entry name" value="Transglutaminase"/>
</dbReference>
<reference evidence="2 3" key="1">
    <citation type="journal article" date="2018" name="Gigascience">
        <title>Genomes of trombidid mites reveal novel predicted allergens and laterally-transferred genes associated with secondary metabolism.</title>
        <authorList>
            <person name="Dong X."/>
            <person name="Chaisiri K."/>
            <person name="Xia D."/>
            <person name="Armstrong S.D."/>
            <person name="Fang Y."/>
            <person name="Donnelly M.J."/>
            <person name="Kadowaki T."/>
            <person name="McGarry J.W."/>
            <person name="Darby A.C."/>
            <person name="Makepeace B.L."/>
        </authorList>
    </citation>
    <scope>NUCLEOTIDE SEQUENCE [LARGE SCALE GENOMIC DNA]</scope>
    <source>
        <strain evidence="2">UoL-WK</strain>
    </source>
</reference>
<organism evidence="2 3">
    <name type="scientific">Dinothrombium tinctorium</name>
    <dbReference type="NCBI Taxonomy" id="1965070"/>
    <lineage>
        <taxon>Eukaryota</taxon>
        <taxon>Metazoa</taxon>
        <taxon>Ecdysozoa</taxon>
        <taxon>Arthropoda</taxon>
        <taxon>Chelicerata</taxon>
        <taxon>Arachnida</taxon>
        <taxon>Acari</taxon>
        <taxon>Acariformes</taxon>
        <taxon>Trombidiformes</taxon>
        <taxon>Prostigmata</taxon>
        <taxon>Anystina</taxon>
        <taxon>Parasitengona</taxon>
        <taxon>Trombidioidea</taxon>
        <taxon>Trombidiidae</taxon>
        <taxon>Dinothrombium</taxon>
    </lineage>
</organism>
<comment type="caution">
    <text evidence="2">The sequence shown here is derived from an EMBL/GenBank/DDBJ whole genome shotgun (WGS) entry which is preliminary data.</text>
</comment>
<dbReference type="InterPro" id="IPR014756">
    <property type="entry name" value="Ig_E-set"/>
</dbReference>
<dbReference type="OrthoDB" id="437511at2759"/>
<sequence>MKTIPIVFILIVCVCYLHATKLVRKYDPRLFENAKQHHTTTPYGQRIIDPNNQSGWKLNVKIFKKSAFVDLFIPVSAPIGFYELFYSKYWHSELLEKNLLILFNPWKRDDGVYMENSNFLNDYILNEEGRILSGTYLKKSFIPWHYSQVMNRVSCTNLN</sequence>
<name>A0A443QA75_9ACAR</name>
<keyword evidence="3" id="KW-1185">Reference proteome</keyword>
<evidence type="ECO:0000313" key="2">
    <source>
        <dbReference type="EMBL" id="RWR99936.1"/>
    </source>
</evidence>
<dbReference type="InterPro" id="IPR036985">
    <property type="entry name" value="Transglutaminase-like_sf"/>
</dbReference>
<dbReference type="InterPro" id="IPR013783">
    <property type="entry name" value="Ig-like_fold"/>
</dbReference>
<evidence type="ECO:0000256" key="1">
    <source>
        <dbReference type="SAM" id="SignalP"/>
    </source>
</evidence>
<feature type="chain" id="PRO_5019236315" evidence="1">
    <location>
        <begin position="20"/>
        <end position="159"/>
    </location>
</feature>
<dbReference type="PANTHER" id="PTHR11590:SF40">
    <property type="entry name" value="HEMOCYTE PROTEIN-GLUTAMINE GAMMA-GLUTAMYLTRANSFERASE-LIKE PROTEIN"/>
    <property type="match status" value="1"/>
</dbReference>
<dbReference type="Gene3D" id="3.90.260.10">
    <property type="entry name" value="Transglutaminase-like"/>
    <property type="match status" value="1"/>
</dbReference>